<keyword evidence="6" id="KW-1185">Reference proteome</keyword>
<feature type="coiled-coil region" evidence="1">
    <location>
        <begin position="102"/>
        <end position="129"/>
    </location>
</feature>
<keyword evidence="1" id="KW-0175">Coiled coil</keyword>
<feature type="chain" id="PRO_5046066975" description="DUF305 domain-containing protein" evidence="3">
    <location>
        <begin position="25"/>
        <end position="132"/>
    </location>
</feature>
<protein>
    <recommendedName>
        <fullName evidence="4">DUF305 domain-containing protein</fullName>
    </recommendedName>
</protein>
<dbReference type="Proteomes" id="UP001055039">
    <property type="component" value="Unassembled WGS sequence"/>
</dbReference>
<organism evidence="5 6">
    <name type="scientific">Methylorubrum aminovorans</name>
    <dbReference type="NCBI Taxonomy" id="269069"/>
    <lineage>
        <taxon>Bacteria</taxon>
        <taxon>Pseudomonadati</taxon>
        <taxon>Pseudomonadota</taxon>
        <taxon>Alphaproteobacteria</taxon>
        <taxon>Hyphomicrobiales</taxon>
        <taxon>Methylobacteriaceae</taxon>
        <taxon>Methylorubrum</taxon>
    </lineage>
</organism>
<accession>A0ABQ4U7P6</accession>
<evidence type="ECO:0000259" key="4">
    <source>
        <dbReference type="Pfam" id="PF03713"/>
    </source>
</evidence>
<dbReference type="PANTHER" id="PTHR36933:SF1">
    <property type="entry name" value="SLL0788 PROTEIN"/>
    <property type="match status" value="1"/>
</dbReference>
<feature type="signal peptide" evidence="3">
    <location>
        <begin position="1"/>
        <end position="24"/>
    </location>
</feature>
<evidence type="ECO:0000256" key="3">
    <source>
        <dbReference type="SAM" id="SignalP"/>
    </source>
</evidence>
<feature type="domain" description="DUF305" evidence="4">
    <location>
        <begin position="71"/>
        <end position="128"/>
    </location>
</feature>
<feature type="region of interest" description="Disordered" evidence="2">
    <location>
        <begin position="24"/>
        <end position="45"/>
    </location>
</feature>
<evidence type="ECO:0000256" key="2">
    <source>
        <dbReference type="SAM" id="MobiDB-lite"/>
    </source>
</evidence>
<proteinExistence type="predicted"/>
<dbReference type="Pfam" id="PF03713">
    <property type="entry name" value="DUF305"/>
    <property type="match status" value="1"/>
</dbReference>
<reference evidence="5" key="1">
    <citation type="journal article" date="2021" name="Front. Microbiol.">
        <title>Comprehensive Comparative Genomics and Phenotyping of Methylobacterium Species.</title>
        <authorList>
            <person name="Alessa O."/>
            <person name="Ogura Y."/>
            <person name="Fujitani Y."/>
            <person name="Takami H."/>
            <person name="Hayashi T."/>
            <person name="Sahin N."/>
            <person name="Tani A."/>
        </authorList>
    </citation>
    <scope>NUCLEOTIDE SEQUENCE</scope>
    <source>
        <strain evidence="5">NBRC 15686</strain>
    </source>
</reference>
<evidence type="ECO:0000313" key="6">
    <source>
        <dbReference type="Proteomes" id="UP001055039"/>
    </source>
</evidence>
<name>A0ABQ4U7P6_9HYPH</name>
<gene>
    <name evidence="5" type="ORF">LNAOJCKE_0646</name>
</gene>
<sequence length="132" mass="14559">MMKAYRAALLVGCLASFLSGPAVAGDGHHHHSHGHPDVQTAASDSAATKAFRDADARMHRDMDIRYTNDVDVDFVRGMIPHHRGAIEMAIIAREHSKDPEIRKLAEEIIKAQETEIAQMEAILKRKEAAPGR</sequence>
<dbReference type="EMBL" id="BPRC01000001">
    <property type="protein sequence ID" value="GJE63449.1"/>
    <property type="molecule type" value="Genomic_DNA"/>
</dbReference>
<dbReference type="PANTHER" id="PTHR36933">
    <property type="entry name" value="SLL0788 PROTEIN"/>
    <property type="match status" value="1"/>
</dbReference>
<evidence type="ECO:0000256" key="1">
    <source>
        <dbReference type="SAM" id="Coils"/>
    </source>
</evidence>
<dbReference type="InterPro" id="IPR005183">
    <property type="entry name" value="DUF305_CopM-like"/>
</dbReference>
<dbReference type="Gene3D" id="1.20.1260.10">
    <property type="match status" value="1"/>
</dbReference>
<dbReference type="InterPro" id="IPR012347">
    <property type="entry name" value="Ferritin-like"/>
</dbReference>
<comment type="caution">
    <text evidence="5">The sequence shown here is derived from an EMBL/GenBank/DDBJ whole genome shotgun (WGS) entry which is preliminary data.</text>
</comment>
<reference evidence="5" key="2">
    <citation type="submission" date="2021-08" db="EMBL/GenBank/DDBJ databases">
        <authorList>
            <person name="Tani A."/>
            <person name="Ola A."/>
            <person name="Ogura Y."/>
            <person name="Katsura K."/>
            <person name="Hayashi T."/>
        </authorList>
    </citation>
    <scope>NUCLEOTIDE SEQUENCE</scope>
    <source>
        <strain evidence="5">NBRC 15686</strain>
    </source>
</reference>
<keyword evidence="3" id="KW-0732">Signal</keyword>
<evidence type="ECO:0000313" key="5">
    <source>
        <dbReference type="EMBL" id="GJE63449.1"/>
    </source>
</evidence>